<dbReference type="Proteomes" id="UP001142055">
    <property type="component" value="Chromosome 1"/>
</dbReference>
<gene>
    <name evidence="1" type="ORF">RDWZM_004161</name>
</gene>
<comment type="caution">
    <text evidence="1">The sequence shown here is derived from an EMBL/GenBank/DDBJ whole genome shotgun (WGS) entry which is preliminary data.</text>
</comment>
<organism evidence="1 2">
    <name type="scientific">Blomia tropicalis</name>
    <name type="common">Mite</name>
    <dbReference type="NCBI Taxonomy" id="40697"/>
    <lineage>
        <taxon>Eukaryota</taxon>
        <taxon>Metazoa</taxon>
        <taxon>Ecdysozoa</taxon>
        <taxon>Arthropoda</taxon>
        <taxon>Chelicerata</taxon>
        <taxon>Arachnida</taxon>
        <taxon>Acari</taxon>
        <taxon>Acariformes</taxon>
        <taxon>Sarcoptiformes</taxon>
        <taxon>Astigmata</taxon>
        <taxon>Glycyphagoidea</taxon>
        <taxon>Echimyopodidae</taxon>
        <taxon>Blomia</taxon>
    </lineage>
</organism>
<evidence type="ECO:0000313" key="1">
    <source>
        <dbReference type="EMBL" id="KAJ6225616.1"/>
    </source>
</evidence>
<accession>A0A9Q0MGP1</accession>
<keyword evidence="2" id="KW-1185">Reference proteome</keyword>
<protein>
    <recommendedName>
        <fullName evidence="3">F-box domain-containing protein</fullName>
    </recommendedName>
</protein>
<evidence type="ECO:0000313" key="2">
    <source>
        <dbReference type="Proteomes" id="UP001142055"/>
    </source>
</evidence>
<proteinExistence type="predicted"/>
<name>A0A9Q0MGP1_BLOTA</name>
<dbReference type="EMBL" id="JAPWDV010000001">
    <property type="protein sequence ID" value="KAJ6225616.1"/>
    <property type="molecule type" value="Genomic_DNA"/>
</dbReference>
<dbReference type="AlphaFoldDB" id="A0A9Q0MGP1"/>
<dbReference type="SUPFAM" id="SSF52047">
    <property type="entry name" value="RNI-like"/>
    <property type="match status" value="1"/>
</dbReference>
<dbReference type="InterPro" id="IPR032675">
    <property type="entry name" value="LRR_dom_sf"/>
</dbReference>
<sequence>MNINELNDDCLIYIFEQLYCDELICQRVVCKRWRDTIEHKILNRKKSLKLFEQFFEIEDYYEEIECENAIETDCFKIEPNFSCQFDIVISDEEALDSTEIKNFLIRLFPLLEELVVYQKDTLMYYLHPFLIQTNHLTSLTLCGEIEDLEDSFPDSFIVPELLNVIYGLPQLKKLNILDLELTKKLTEEGMRRICPQLSQLSLAIEKFKPFFLRSLTSNCTYLRLDIANDTFNILKFLKENELPQLNRLSKLRIALSTNQYRTGFLNVICKKFIHLEYLDFSHCKMYPCLLFSFSNEKWTLDHHSINNLRKLTNLTELRLSHVLFNNQNGQLPTIERLHLSNLDTFNPEEFWPKVSHIFPNITELNSSEYSRMSDLSNYFSRLVSVKKIKNFNYYSDSEDDFKYYFNYGSDNDYNDFYDSDNEYF</sequence>
<dbReference type="Gene3D" id="3.80.10.10">
    <property type="entry name" value="Ribonuclease Inhibitor"/>
    <property type="match status" value="1"/>
</dbReference>
<dbReference type="SUPFAM" id="SSF81383">
    <property type="entry name" value="F-box domain"/>
    <property type="match status" value="1"/>
</dbReference>
<dbReference type="Gene3D" id="1.20.1280.50">
    <property type="match status" value="1"/>
</dbReference>
<reference evidence="1" key="1">
    <citation type="submission" date="2022-12" db="EMBL/GenBank/DDBJ databases">
        <title>Genome assemblies of Blomia tropicalis.</title>
        <authorList>
            <person name="Cui Y."/>
        </authorList>
    </citation>
    <scope>NUCLEOTIDE SEQUENCE</scope>
    <source>
        <tissue evidence="1">Adult mites</tissue>
    </source>
</reference>
<evidence type="ECO:0008006" key="3">
    <source>
        <dbReference type="Google" id="ProtNLM"/>
    </source>
</evidence>
<dbReference type="InterPro" id="IPR036047">
    <property type="entry name" value="F-box-like_dom_sf"/>
</dbReference>